<protein>
    <submittedName>
        <fullName evidence="6">ABC-type uncharacterized transport system, ATPase component</fullName>
    </submittedName>
</protein>
<evidence type="ECO:0000256" key="4">
    <source>
        <dbReference type="ARBA" id="ARBA00022840"/>
    </source>
</evidence>
<sequence>MAVEISHISKSFNGQSVVKDISFDIAPGEVFGLIGPNGAGKTSIIRMLLDIIRPDSGRIRILDGSPEGIKDRIGYLPEERGLYRRLTVMDTLMYLGALKNRQNRESRERTLELLEKMDMLLHKDKRISELSKGMQQKIQLIAAIGHNPELIILDEPFSGLDPLNMKLVKDLILELGREGKTILISTHMMDQVERMCDRIFMINRGSGVLYGSVGEIKSRYGKNTIFLEFEGELKNIKGVKKINHSGKYAELVLDAGADAQDVLKNIVSEVRVSRFELSAPSLNEIFIEVVEHDKVDHNSKT</sequence>
<dbReference type="EMBL" id="JMIY01000004">
    <property type="protein sequence ID" value="KCZ71772.1"/>
    <property type="molecule type" value="Genomic_DNA"/>
</dbReference>
<dbReference type="SMART" id="SM00382">
    <property type="entry name" value="AAA"/>
    <property type="match status" value="1"/>
</dbReference>
<evidence type="ECO:0000313" key="6">
    <source>
        <dbReference type="EMBL" id="KCZ71772.1"/>
    </source>
</evidence>
<dbReference type="AlphaFoldDB" id="A0A062V331"/>
<dbReference type="PANTHER" id="PTHR42711:SF5">
    <property type="entry name" value="ABC TRANSPORTER ATP-BINDING PROTEIN NATA"/>
    <property type="match status" value="1"/>
</dbReference>
<evidence type="ECO:0000313" key="7">
    <source>
        <dbReference type="Proteomes" id="UP000027153"/>
    </source>
</evidence>
<dbReference type="PANTHER" id="PTHR42711">
    <property type="entry name" value="ABC TRANSPORTER ATP-BINDING PROTEIN"/>
    <property type="match status" value="1"/>
</dbReference>
<dbReference type="PROSITE" id="PS00211">
    <property type="entry name" value="ABC_TRANSPORTER_1"/>
    <property type="match status" value="1"/>
</dbReference>
<dbReference type="InterPro" id="IPR025302">
    <property type="entry name" value="DrrA1/2-like_C"/>
</dbReference>
<keyword evidence="4" id="KW-0067">ATP-binding</keyword>
<dbReference type="GO" id="GO:0005524">
    <property type="term" value="F:ATP binding"/>
    <property type="evidence" value="ECO:0007669"/>
    <property type="project" value="UniProtKB-KW"/>
</dbReference>
<dbReference type="Proteomes" id="UP000027153">
    <property type="component" value="Unassembled WGS sequence"/>
</dbReference>
<accession>A0A062V331</accession>
<dbReference type="InterPro" id="IPR003439">
    <property type="entry name" value="ABC_transporter-like_ATP-bd"/>
</dbReference>
<evidence type="ECO:0000256" key="2">
    <source>
        <dbReference type="ARBA" id="ARBA00022448"/>
    </source>
</evidence>
<dbReference type="InterPro" id="IPR003593">
    <property type="entry name" value="AAA+_ATPase"/>
</dbReference>
<comment type="caution">
    <text evidence="6">The sequence shown here is derived from an EMBL/GenBank/DDBJ whole genome shotgun (WGS) entry which is preliminary data.</text>
</comment>
<keyword evidence="3" id="KW-0547">Nucleotide-binding</keyword>
<dbReference type="GO" id="GO:0016887">
    <property type="term" value="F:ATP hydrolysis activity"/>
    <property type="evidence" value="ECO:0007669"/>
    <property type="project" value="InterPro"/>
</dbReference>
<evidence type="ECO:0000259" key="5">
    <source>
        <dbReference type="PROSITE" id="PS50893"/>
    </source>
</evidence>
<comment type="similarity">
    <text evidence="1">Belongs to the ABC transporter superfamily.</text>
</comment>
<dbReference type="PATRIC" id="fig|1392998.3.peg.1827"/>
<dbReference type="Pfam" id="PF13732">
    <property type="entry name" value="DrrA1-3_C"/>
    <property type="match status" value="1"/>
</dbReference>
<dbReference type="InterPro" id="IPR050763">
    <property type="entry name" value="ABC_transporter_ATP-binding"/>
</dbReference>
<dbReference type="Gene3D" id="3.40.50.300">
    <property type="entry name" value="P-loop containing nucleotide triphosphate hydrolases"/>
    <property type="match status" value="1"/>
</dbReference>
<evidence type="ECO:0000256" key="3">
    <source>
        <dbReference type="ARBA" id="ARBA00022741"/>
    </source>
</evidence>
<name>A0A062V331_9EURY</name>
<dbReference type="SUPFAM" id="SSF52540">
    <property type="entry name" value="P-loop containing nucleoside triphosphate hydrolases"/>
    <property type="match status" value="1"/>
</dbReference>
<feature type="domain" description="ABC transporter" evidence="5">
    <location>
        <begin position="3"/>
        <end position="229"/>
    </location>
</feature>
<dbReference type="OrthoDB" id="87732at2157"/>
<reference evidence="6 7" key="1">
    <citation type="journal article" date="2013" name="Nature">
        <title>Anaerobic oxidation of methane coupled to nitrate reduction in a novel archaeal lineage.</title>
        <authorList>
            <person name="Haroon M.F."/>
            <person name="Hu S."/>
            <person name="Shi Y."/>
            <person name="Imelfort M."/>
            <person name="Keller J."/>
            <person name="Hugenholtz P."/>
            <person name="Yuan Z."/>
            <person name="Tyson G.W."/>
        </authorList>
    </citation>
    <scope>NUCLEOTIDE SEQUENCE [LARGE SCALE GENOMIC DNA]</scope>
    <source>
        <strain evidence="6 7">ANME-2d</strain>
    </source>
</reference>
<proteinExistence type="inferred from homology"/>
<dbReference type="InterPro" id="IPR027417">
    <property type="entry name" value="P-loop_NTPase"/>
</dbReference>
<dbReference type="InterPro" id="IPR017871">
    <property type="entry name" value="ABC_transporter-like_CS"/>
</dbReference>
<evidence type="ECO:0000256" key="1">
    <source>
        <dbReference type="ARBA" id="ARBA00005417"/>
    </source>
</evidence>
<keyword evidence="7" id="KW-1185">Reference proteome</keyword>
<dbReference type="Pfam" id="PF00005">
    <property type="entry name" value="ABC_tran"/>
    <property type="match status" value="1"/>
</dbReference>
<keyword evidence="2" id="KW-0813">Transport</keyword>
<gene>
    <name evidence="6" type="ORF">ANME2D_01827</name>
</gene>
<dbReference type="RefSeq" id="WP_048090748.1">
    <property type="nucleotide sequence ID" value="NZ_JMIY01000004.1"/>
</dbReference>
<organism evidence="6 7">
    <name type="scientific">Candidatus Methanoperedens nitratireducens</name>
    <dbReference type="NCBI Taxonomy" id="1392998"/>
    <lineage>
        <taxon>Archaea</taxon>
        <taxon>Methanobacteriati</taxon>
        <taxon>Methanobacteriota</taxon>
        <taxon>Stenosarchaea group</taxon>
        <taxon>Methanomicrobia</taxon>
        <taxon>Methanosarcinales</taxon>
        <taxon>ANME-2 cluster</taxon>
        <taxon>Candidatus Methanoperedentaceae</taxon>
        <taxon>Candidatus Methanoperedens</taxon>
    </lineage>
</organism>
<dbReference type="PROSITE" id="PS50893">
    <property type="entry name" value="ABC_TRANSPORTER_2"/>
    <property type="match status" value="1"/>
</dbReference>